<comment type="caution">
    <text evidence="3">The sequence shown here is derived from an EMBL/GenBank/DDBJ whole genome shotgun (WGS) entry which is preliminary data.</text>
</comment>
<evidence type="ECO:0000259" key="2">
    <source>
        <dbReference type="Pfam" id="PF00534"/>
    </source>
</evidence>
<proteinExistence type="predicted"/>
<evidence type="ECO:0000313" key="3">
    <source>
        <dbReference type="EMBL" id="NUU47924.1"/>
    </source>
</evidence>
<dbReference type="EMBL" id="JABMCH010000066">
    <property type="protein sequence ID" value="NUU47924.1"/>
    <property type="molecule type" value="Genomic_DNA"/>
</dbReference>
<dbReference type="InterPro" id="IPR001296">
    <property type="entry name" value="Glyco_trans_1"/>
</dbReference>
<sequence length="393" mass="42163">MMHRPGIEAARPEVMVLHSLPRDALSRHGSRSERPRLFLNGKFYAGKTNGVHRVADRLLRELDALAVAGAAPAGWDMRLLLPARPTWAPRFAAITPMPQRYGASQFWEQMILPFAARRGVLASFANLAPGWHSAKVTMVHDAQFLLSPESYSPKLRWGYRLLVPRGARSSRVVLTVSDYARDSLATFGIASPVQTQVVHNGADHIMDVPADRSVLDEYGLANESYGLIFGSTSAYKNVAAVFAAFADPRLAAMPLVVVGPPRTVLEAAGLHPPPGAIFVGGIDDSGLRALYEGAHCLLYPSRTEGFGLPPVEAMLCGCPVVAAPAGAIPEVCRDAVVYAGMDNIGEWVGAVLKLRDRQVRAAKIAAGRARGGHFTWAAAGVRLAGILTKVLTP</sequence>
<accession>A0A7Y6B5R8</accession>
<dbReference type="RefSeq" id="WP_175312513.1">
    <property type="nucleotide sequence ID" value="NZ_CBCRYR010000002.1"/>
</dbReference>
<dbReference type="PANTHER" id="PTHR46401">
    <property type="entry name" value="GLYCOSYLTRANSFERASE WBBK-RELATED"/>
    <property type="match status" value="1"/>
</dbReference>
<organism evidence="3 4">
    <name type="scientific">Sphingomonas zeae</name>
    <dbReference type="NCBI Taxonomy" id="1646122"/>
    <lineage>
        <taxon>Bacteria</taxon>
        <taxon>Pseudomonadati</taxon>
        <taxon>Pseudomonadota</taxon>
        <taxon>Alphaproteobacteria</taxon>
        <taxon>Sphingomonadales</taxon>
        <taxon>Sphingomonadaceae</taxon>
        <taxon>Sphingomonas</taxon>
    </lineage>
</organism>
<gene>
    <name evidence="3" type="ORF">HP438_13195</name>
</gene>
<evidence type="ECO:0000256" key="1">
    <source>
        <dbReference type="ARBA" id="ARBA00022679"/>
    </source>
</evidence>
<dbReference type="AlphaFoldDB" id="A0A7Y6B5R8"/>
<feature type="domain" description="Glycosyl transferase family 1" evidence="2">
    <location>
        <begin position="227"/>
        <end position="336"/>
    </location>
</feature>
<dbReference type="PANTHER" id="PTHR46401:SF2">
    <property type="entry name" value="GLYCOSYLTRANSFERASE WBBK-RELATED"/>
    <property type="match status" value="1"/>
</dbReference>
<dbReference type="SUPFAM" id="SSF53756">
    <property type="entry name" value="UDP-Glycosyltransferase/glycogen phosphorylase"/>
    <property type="match status" value="1"/>
</dbReference>
<keyword evidence="4" id="KW-1185">Reference proteome</keyword>
<dbReference type="GO" id="GO:0016757">
    <property type="term" value="F:glycosyltransferase activity"/>
    <property type="evidence" value="ECO:0007669"/>
    <property type="project" value="InterPro"/>
</dbReference>
<dbReference type="GO" id="GO:0009103">
    <property type="term" value="P:lipopolysaccharide biosynthetic process"/>
    <property type="evidence" value="ECO:0007669"/>
    <property type="project" value="TreeGrafter"/>
</dbReference>
<dbReference type="CDD" id="cd03809">
    <property type="entry name" value="GT4_MtfB-like"/>
    <property type="match status" value="1"/>
</dbReference>
<evidence type="ECO:0000313" key="4">
    <source>
        <dbReference type="Proteomes" id="UP000536441"/>
    </source>
</evidence>
<reference evidence="3 4" key="1">
    <citation type="submission" date="2020-05" db="EMBL/GenBank/DDBJ databases">
        <title>Genome Sequencing of Type Strains.</title>
        <authorList>
            <person name="Lemaire J.F."/>
            <person name="Inderbitzin P."/>
            <person name="Gregorio O.A."/>
            <person name="Collins S.B."/>
            <person name="Wespe N."/>
            <person name="Knight-Connoni V."/>
        </authorList>
    </citation>
    <scope>NUCLEOTIDE SEQUENCE [LARGE SCALE GENOMIC DNA]</scope>
    <source>
        <strain evidence="3 4">DSM 100049</strain>
    </source>
</reference>
<keyword evidence="1 3" id="KW-0808">Transferase</keyword>
<dbReference type="Pfam" id="PF00534">
    <property type="entry name" value="Glycos_transf_1"/>
    <property type="match status" value="1"/>
</dbReference>
<protein>
    <submittedName>
        <fullName evidence="3">Glycosyltransferase family 4 protein</fullName>
    </submittedName>
</protein>
<dbReference type="Gene3D" id="3.40.50.2000">
    <property type="entry name" value="Glycogen Phosphorylase B"/>
    <property type="match status" value="1"/>
</dbReference>
<dbReference type="Proteomes" id="UP000536441">
    <property type="component" value="Unassembled WGS sequence"/>
</dbReference>
<name>A0A7Y6B5R8_9SPHN</name>